<feature type="domain" description="Caspase family p10" evidence="3">
    <location>
        <begin position="276"/>
        <end position="372"/>
    </location>
</feature>
<dbReference type="InterPro" id="IPR002138">
    <property type="entry name" value="Pept_C14_p10"/>
</dbReference>
<evidence type="ECO:0000259" key="3">
    <source>
        <dbReference type="PROSITE" id="PS50207"/>
    </source>
</evidence>
<dbReference type="GO" id="GO:0004197">
    <property type="term" value="F:cysteine-type endopeptidase activity"/>
    <property type="evidence" value="ECO:0007669"/>
    <property type="project" value="InterPro"/>
</dbReference>
<keyword evidence="6" id="KW-1185">Reference proteome</keyword>
<evidence type="ECO:0000259" key="4">
    <source>
        <dbReference type="PROSITE" id="PS50208"/>
    </source>
</evidence>
<feature type="domain" description="Caspase family p10" evidence="3">
    <location>
        <begin position="404"/>
        <end position="462"/>
    </location>
</feature>
<dbReference type="GO" id="GO:0006508">
    <property type="term" value="P:proteolysis"/>
    <property type="evidence" value="ECO:0007669"/>
    <property type="project" value="InterPro"/>
</dbReference>
<dbReference type="SUPFAM" id="SSF52129">
    <property type="entry name" value="Caspase-like"/>
    <property type="match status" value="2"/>
</dbReference>
<sequence length="473" mass="54383">MESAKLRSIPKKTSERYFLCEICRSLLERFRRCEYLKLDGKGCNCVNEDDEGVSNECEGFYQDSSSQTELMHAPPSTSQGLVYQLSDSPAYMHASQILDLSPRNFLFARDNLPKDQEYREIRNPYVLVINIVNFIKDPRPRNGAKHDQDNVERFVREAGFSNVLMHFDLDKQGMLKILEETRKNADLVENDSFICIIMSHGNEEGILCRDHKTISVETIMEKFQGNNDACPQLATKPKLFFVQACRGEIDDKGYFAPRGPKEVNPDTSDNNEMPVKLPSDADFLIAYSTTKGTISHRRFTVDRRYAETHKESLGSWFISCLVQVLCENSHKEDLMTMLTRVNRAMCEFYTEGGSKQISCQLSMLTRKVYFSNFLDKKKCCPDTDSIFQLVDSTVNGERHSEKLGSWFISCLVKVLQENSHVDDLMTMLTKVNQEMIKYRTDGGSKQIPCHLTMLTRKVYFANFFDKNRPQTCP</sequence>
<dbReference type="InterPro" id="IPR052039">
    <property type="entry name" value="Caspase-related_regulators"/>
</dbReference>
<dbReference type="PANTHER" id="PTHR22576">
    <property type="entry name" value="MUCOSA ASSOCIATED LYMPHOID TISSUE LYMPHOMA TRANSLOCATION PROTEIN 1/PARACASPASE"/>
    <property type="match status" value="1"/>
</dbReference>
<evidence type="ECO:0000256" key="2">
    <source>
        <dbReference type="RuleBase" id="RU003971"/>
    </source>
</evidence>
<dbReference type="STRING" id="46731.A0A3M6TK54"/>
<dbReference type="CDD" id="cd00032">
    <property type="entry name" value="CASc"/>
    <property type="match status" value="1"/>
</dbReference>
<dbReference type="InterPro" id="IPR015917">
    <property type="entry name" value="Pept_C14A"/>
</dbReference>
<dbReference type="PROSITE" id="PS50208">
    <property type="entry name" value="CASPASE_P20"/>
    <property type="match status" value="1"/>
</dbReference>
<dbReference type="Proteomes" id="UP000275408">
    <property type="component" value="Unassembled WGS sequence"/>
</dbReference>
<dbReference type="PROSITE" id="PS50207">
    <property type="entry name" value="CASPASE_P10"/>
    <property type="match status" value="2"/>
</dbReference>
<organism evidence="5 6">
    <name type="scientific">Pocillopora damicornis</name>
    <name type="common">Cauliflower coral</name>
    <name type="synonym">Millepora damicornis</name>
    <dbReference type="NCBI Taxonomy" id="46731"/>
    <lineage>
        <taxon>Eukaryota</taxon>
        <taxon>Metazoa</taxon>
        <taxon>Cnidaria</taxon>
        <taxon>Anthozoa</taxon>
        <taxon>Hexacorallia</taxon>
        <taxon>Scleractinia</taxon>
        <taxon>Astrocoeniina</taxon>
        <taxon>Pocilloporidae</taxon>
        <taxon>Pocillopora</taxon>
    </lineage>
</organism>
<comment type="similarity">
    <text evidence="1 2">Belongs to the peptidase C14A family.</text>
</comment>
<reference evidence="5 6" key="1">
    <citation type="journal article" date="2018" name="Sci. Rep.">
        <title>Comparative analysis of the Pocillopora damicornis genome highlights role of immune system in coral evolution.</title>
        <authorList>
            <person name="Cunning R."/>
            <person name="Bay R.A."/>
            <person name="Gillette P."/>
            <person name="Baker A.C."/>
            <person name="Traylor-Knowles N."/>
        </authorList>
    </citation>
    <scope>NUCLEOTIDE SEQUENCE [LARGE SCALE GENOMIC DNA]</scope>
    <source>
        <strain evidence="5">RSMAS</strain>
        <tissue evidence="5">Whole animal</tissue>
    </source>
</reference>
<dbReference type="Gene3D" id="3.30.70.1470">
    <property type="entry name" value="Caspase-like"/>
    <property type="match status" value="2"/>
</dbReference>
<dbReference type="EMBL" id="RCHS01003465">
    <property type="protein sequence ID" value="RMX41624.1"/>
    <property type="molecule type" value="Genomic_DNA"/>
</dbReference>
<protein>
    <recommendedName>
        <fullName evidence="7">Caspase family p20 domain-containing protein</fullName>
    </recommendedName>
</protein>
<evidence type="ECO:0008006" key="7">
    <source>
        <dbReference type="Google" id="ProtNLM"/>
    </source>
</evidence>
<dbReference type="Pfam" id="PF00656">
    <property type="entry name" value="Peptidase_C14"/>
    <property type="match status" value="2"/>
</dbReference>
<feature type="domain" description="Caspase family p20" evidence="4">
    <location>
        <begin position="122"/>
        <end position="249"/>
    </location>
</feature>
<dbReference type="InterPro" id="IPR011600">
    <property type="entry name" value="Pept_C14_caspase"/>
</dbReference>
<dbReference type="PRINTS" id="PR00376">
    <property type="entry name" value="IL1BCENZYME"/>
</dbReference>
<evidence type="ECO:0000313" key="6">
    <source>
        <dbReference type="Proteomes" id="UP000275408"/>
    </source>
</evidence>
<dbReference type="AlphaFoldDB" id="A0A3M6TK54"/>
<name>A0A3M6TK54_POCDA</name>
<dbReference type="InterPro" id="IPR001309">
    <property type="entry name" value="Pept_C14_p20"/>
</dbReference>
<dbReference type="PANTHER" id="PTHR22576:SF41">
    <property type="entry name" value="CASPASE 14, APOPTOSIS-RELATED CYSTEINE PEPTIDASE"/>
    <property type="match status" value="1"/>
</dbReference>
<dbReference type="InterPro" id="IPR033139">
    <property type="entry name" value="Caspase_cys_AS"/>
</dbReference>
<accession>A0A3M6TK54</accession>
<dbReference type="Gene3D" id="3.40.50.1460">
    <property type="match status" value="1"/>
</dbReference>
<gene>
    <name evidence="5" type="ORF">pdam_00008886</name>
</gene>
<dbReference type="OrthoDB" id="6116485at2759"/>
<evidence type="ECO:0000256" key="1">
    <source>
        <dbReference type="ARBA" id="ARBA00010134"/>
    </source>
</evidence>
<proteinExistence type="inferred from homology"/>
<dbReference type="SMART" id="SM00115">
    <property type="entry name" value="CASc"/>
    <property type="match status" value="1"/>
</dbReference>
<dbReference type="PROSITE" id="PS01122">
    <property type="entry name" value="CASPASE_CYS"/>
    <property type="match status" value="1"/>
</dbReference>
<evidence type="ECO:0000313" key="5">
    <source>
        <dbReference type="EMBL" id="RMX41624.1"/>
    </source>
</evidence>
<comment type="caution">
    <text evidence="5">The sequence shown here is derived from an EMBL/GenBank/DDBJ whole genome shotgun (WGS) entry which is preliminary data.</text>
</comment>
<dbReference type="InterPro" id="IPR029030">
    <property type="entry name" value="Caspase-like_dom_sf"/>
</dbReference>